<dbReference type="InterPro" id="IPR025110">
    <property type="entry name" value="AMP-bd_C"/>
</dbReference>
<dbReference type="Gene3D" id="1.10.1240.100">
    <property type="match status" value="1"/>
</dbReference>
<dbReference type="CDD" id="cd05908">
    <property type="entry name" value="A_NRPS_MycA_like"/>
    <property type="match status" value="1"/>
</dbReference>
<dbReference type="FunFam" id="1.10.1200.10:FF:000005">
    <property type="entry name" value="Nonribosomal peptide synthetase 1"/>
    <property type="match status" value="2"/>
</dbReference>
<accession>A0AAP4A2Q3</accession>
<dbReference type="RefSeq" id="WP_279836058.1">
    <property type="nucleotide sequence ID" value="NZ_JARVWT010000015.1"/>
</dbReference>
<dbReference type="Pfam" id="PF00550">
    <property type="entry name" value="PP-binding"/>
    <property type="match status" value="4"/>
</dbReference>
<dbReference type="Pfam" id="PF02801">
    <property type="entry name" value="Ketoacyl-synt_C"/>
    <property type="match status" value="1"/>
</dbReference>
<dbReference type="Gene3D" id="3.30.559.30">
    <property type="entry name" value="Nonribosomal peptide synthetase, condensation domain"/>
    <property type="match status" value="4"/>
</dbReference>
<dbReference type="SUPFAM" id="SSF56801">
    <property type="entry name" value="Acetyl-CoA synthetase-like"/>
    <property type="match status" value="4"/>
</dbReference>
<gene>
    <name evidence="14" type="ORF">QDS18_25230</name>
</gene>
<feature type="non-terminal residue" evidence="14">
    <location>
        <position position="4950"/>
    </location>
</feature>
<dbReference type="InterPro" id="IPR000873">
    <property type="entry name" value="AMP-dep_synth/lig_dom"/>
</dbReference>
<keyword evidence="8" id="KW-0663">Pyridoxal phosphate</keyword>
<dbReference type="PROSITE" id="PS52004">
    <property type="entry name" value="KS3_2"/>
    <property type="match status" value="1"/>
</dbReference>
<dbReference type="InterPro" id="IPR016039">
    <property type="entry name" value="Thiolase-like"/>
</dbReference>
<dbReference type="EMBL" id="JARVWT010000015">
    <property type="protein sequence ID" value="MDH2334178.1"/>
    <property type="molecule type" value="Genomic_DNA"/>
</dbReference>
<evidence type="ECO:0000256" key="6">
    <source>
        <dbReference type="ARBA" id="ARBA00022679"/>
    </source>
</evidence>
<keyword evidence="6" id="KW-0808">Transferase</keyword>
<dbReference type="InterPro" id="IPR005814">
    <property type="entry name" value="Aminotrans_3"/>
</dbReference>
<comment type="cofactor">
    <cofactor evidence="1">
        <name>pantetheine 4'-phosphate</name>
        <dbReference type="ChEBI" id="CHEBI:47942"/>
    </cofactor>
</comment>
<evidence type="ECO:0000256" key="7">
    <source>
        <dbReference type="ARBA" id="ARBA00022737"/>
    </source>
</evidence>
<dbReference type="Pfam" id="PF00109">
    <property type="entry name" value="ketoacyl-synt"/>
    <property type="match status" value="1"/>
</dbReference>
<evidence type="ECO:0000256" key="8">
    <source>
        <dbReference type="ARBA" id="ARBA00022898"/>
    </source>
</evidence>
<dbReference type="InterPro" id="IPR009081">
    <property type="entry name" value="PP-bd_ACP"/>
</dbReference>
<sequence length="4950" mass="553518">MEQFQTLIEVIQERASQDENGITFISGDKQEEYVPYSKLLEQASQMLYELQEKRIQPGDELIMQIDDNHTFVNVFWGCLLGGIIPVPVSIGNNDEHKMKLFKIWNTLSRPYMVADDKVLEQLEKYAHQHELLDSFEPVKKATFSSHGFDYSAQNKGVIHVSKPEDLAFIQFSSGSTGDPKGIMLTHENLVYNIRDIANQTGMSSKDAYLGWMPLTHDLGLIAFHLTSVIANAKQLIMPTALFIRRPSLWLKKASEHKVTQICSPNFGYKFFLDQYKPNTSANWDLSSIRMILNGAEPISVELCRVFMDAMSVHGLNKNAMYPVYGLAEASVGVSTPPLDKETFIPFHLNRQQLHVGEPIEEVDKSDKRCLTFVDLGYPMASTSVRICDEQNRVLEDGVIGHTQIRGKNVTAGYYNNPEATAKVKTEDGWLITGDLGFMRNGRLVITGRAKDIIFVNGQNVYPHDIERTAEELDGVDLGKVAVCGVHDVQTRQDRIVVFVMHTKKIEHFVPLVQKLKSHLNYRGGWHIQDVVPIRRIPKTTSGKVQRFKLAQNYEQGDFNEILTSLAEATQIAQAVGRIVLPQGEIEQKLIGVCQDILNVKSIGTDDSYFDIGVTSLQLVQIVDQLEDQLGVHIEVTDFFSYPTIAKLASYISSQGLSSDATALTQPEGKEKTNDRDIAIIGMSGKFPQAETLEQFWANVASGADNIGPYSDVRRKDAEAFISRLNTEGRNMQIAEGGYLDEVDKFDYSFFKLTPREALLMDPNQRLFLQTAWSTIEDAGYGGKQLAGQKVGVYVGFSKTSFEYERLLSEVEPGALPNFAIGNLSSIISSRIAYLLDLKGPALTIDTACSSSLVAVHLACKSILNGDCDMALAGGVKTILLPLKAGIGMESSDDRARVFDDQSDGTGWGEGVGAVFLKPLRKAEQDGDNILAVIKGSAINQDGSTIGISAPNALAQAEVISQAWHDAQIDPETVSYIEAHGTGTKLGDPVEIDGITKAFRKHTQRKQFVAISTVKTNIGHLYEAAGIAGLIKSVLSMKHQQIAPLVHFRTPNQKIHFEESPVYANTKLREWKTNGFPRRSGLSSFGFSGTNCHVVLEEYIAKTESDKSSTGSNNGSSPLLLTLSARSESALRELVGRYAERFRRAEELVMKDVCYTANTGRSHLNHRIAVTAAGADALKAKVLQLHEQGRAVDGVYTGKADSAGGTETVTGSLDTLQSLEQLAAKYVQGAQIDWSTLYAGRHYKKVSLPTYPFERKRCWINVPEQVRKEQKAPVHENSTVRETGIMGKEYSVSASATDQHKSSILQKLAKMIGNVSQLSLEELEPQTHFLELGLDSINLSQVRHSIKDTFGLDIPMNEFFETLTTLELLASYVAERVSISTSAEAPVQSVVNRSETTLSQADHASSPLTQLPHESGVPAEQIRAQSFPIPTATGVERILEQQLHLMSQQLDVLRHQPSASVIASEPFSPESSILSSASRGSAEIIRIESKQEVAAALAPAPSVKAVPKQTGNEAKPYTPYKKLDVKARELLSLRQEQHLQELIERYTARTRSTKQYTQQYRSVYANNRNAAGFRPVLKEMVYQIVSQRADGSKIWDLDGNEYVDLTMGFGVNLFGHNPAFIREKIEEELKNGMCVGPMSNMAGQVAEKICKMTGVERIALYNSGTEAVMVALRLARAATGRAKVVIFAGSYHGTFDGVLALGSAGDNKEHSTPLAPGILQHMVDDIVVLHYGADESLDYIRTHAHELAAVVVEPVQSRRPDFQPQAFLQDIRQITEQSGTAFIFDEVITGFRIQPGGAQAWFGVQADLVTYGKIIGGGLPIGIVAGKAAFMNGIDGGTWSFGDDSYPQHEQQRTFVAGTFCHHPLAMAASLAVLDHLESNGEQLQNRLNSRTSALAAELNSYFTDEHIPMKVVNFGSLFRFVLKGDLELFFYHMLDKGIYIWEGRNCFLSTAHTEDDIARIVQAVKDSVNELRKGGFLPDPPPNGNGPGPGKQTVPVTVPPEAEAVSVPETVIALTPDQKQLWFASVSERSDSQSLHETALLRFRGPLQQEEFNRAVQTIVNRHEALHTFMSGDGETQVIAPVMKVEVPLHDFTSHHPNEQEQHIRAWMIQDSEIPFAMTPGDPLFRIHLLKISDEEHLSVFTFHHFIADGWSIGVFIQELEHIYSALVRNADYNLPDPVPFRNYVVWQQDQLKAGKEGALAFWSAVLENHPPVLNLPSPVRGIQIPSSSGSRHTVMLEAPLVKQLRSASIKLGTSLFITLLSAFQIFLHRLTGQQEVTVGVPTAGQSHMDAFSLIGNCVNLLPVISEVRPDATFTEHAQTVKKRMNELDSFQKYSFAGLAQLGLRNLPVINAVFNLDRPIPRFQFHGMEAELIENEVSFSKYELFLNVTEAQKQLRLDFDYNSDLFQQNIIEAWSGYFLNLLHSIVEEEGARVSAMSLLRASENEQLRAAWAANTDANGNYLCVLDAYKHLAPVGTAGEVYQASGAGLLGTTREWAYVENDGKLRHIGNLNRTIHIRGHQVNLEQLEKHLLQIFQWESCVITPQTGETGKVSYITAYVVANASKPWEEDALKKAVIEILPDYTQPRFWIPMDHIPLLPDGQPYLQALPAPERASVFAKTDVASENHGVEDQLVNIWMNVLNVTDISYDDNFFQLGGDSLKATVILSRVNKELGVHIPLSHIFELQTIAELATYIAGGTKQTYEPIVSVKSQAFYPVSSSQKRMYVLDQMGSGTAYHVPGQLFIEGNLEVPRFIEAVKEVILRHESFRTYFDLEDGEVVQKVRDTIPFDIPYTRISKEEAKQARVLFVQPFHLGTAPLFRAELYEFIEGGFILLVDMHHIVSDGFSMAVLLDEIIQRYQGRQLANIQLHYKDFVAWQKQQINDDAWQAHESYWLQTLNGELPVLNMPTDFSRPQAQSFEGDSLTVTLESKLTNTLYKLAQDTESTIFMVLLAAYNVLLGKYSSQEDIIVGTPVAGRRHVDTQAMIGMFVNTLVLRNHPQSSLTFQSFLQEVKQNSLLALEHQEYPFDELVDKLELVRDVSRNPVFDTMFSLQNVGTDVLETGGIRFKPEEFNAGISKVDFSLHVTEEKGRLSFTLEYGTKLFKLETIRRLAEHFVRILETVTQDVGVQLADITIVSDEEKQLLLTGFNDTVVPFPTDETIHGRFEKQVAMTPENIAFVFRDQSLTYLELNERANSLARVLRENGVGPDKPVGLMLQRSTELIVGMIAILKAGGCYVPIDPEFPPARIRYMFEDSEATVVLTHRKLVEENSYKTKMLFLEDEELYQREKSNLEANVQSENLAYVIYTSGSTGHPKGVMLQHSSVMNFITAMHELIDFKPDKRILSLTTISFDIFVVETILPLLNGMTFVLGDRHHQVDPQTLGELIVAQHIDLLQMTPSRLRMLLSSEAGMHALQGIKEIILGGEALAPTLLKKLQQIKGLRIYNMYGPSESTVFSSARELTGAKHIDIGSPVANTQMYILDGQGALQPIGIPGELCIAGEGLARGYWNRAELTADKFVDNPFSTGTRMYRTGDLARWKADGNLEFIGRIDHQVKVRGFRIELGEVENALISHSAIREAVVTVNQSKDHESVLCAYIVLHTEETPSLTVIHEHAAKLLPYYSVPSYFVFLDRIPLTPNGKIDRKALPAPEGNIQRGTEYIAPRTWLEAKLSVIWQDVLGLMQVGVKENFFEIGGHSLRAMTLVLRIYKELNKPIPLRSIFDAPTIEQLAVVIENLNEVAYASILVAEERPFYTLSSAQKRMYILHRIDPGDVSYNMPAVLQVSGPLDVRRVEAAFRQLISRHEAFRTSFEMVNNEPVQRIQERVPFEVEYAKVREKQAGTDALAFETEIEKLVSNFVNPFDLQAAPLLRVALLDLNGEGTEETQHLLMIDMHHIISDGVSTSVLTREFVRLYSGEKLPPLRIQYKDYAVWQQSEAQKDWMKRQEAYWLDTFRSELPVLNLPTDFARPAVRSTAGDTVVFRLEREVSERLKELAAQTGSTLYMVLLAAYTALLHQYTGQEDIIVGTPIAGRPHADLEPIIGMFVGTLAMRNYPTAKQTFRSYVEDVKTQALQAYEHQDYPFEELVDKLNVKRDMGRNPLFDTMFILQNTEEGELKLEDIRFRPYDMEQAPVKFDLMLEASEEEEGIRFELQYATSLYERKTIEQITRHFIRLSEAIVVNPDIKLGELEWITEVETVHVLRVHQERQKASRYWSAYLDGYEEACCLPQAKTQSRAECQTEHFNVALSPSLMSGIQQISNRYQVNQSTLIQTVWGILLQKYNDTDDVVFGSTLSGNEGDIPNKERMLSLILNTLPVRITSSENNSFWEVMKQTQKQSVASSKYDAFSLYEIQKLSELKQNLINHILIFENDWVEEQSGQLGDDIESHFSITGVESVEQSNYDFNLVVFSGKKNRMSFSYNALVFDRESIKQIYGHLVHLLEQVVVNPGIQVHEMKAMTEQECKQILVGCGDMAIEYPNKQTIHGLFEAQVLQTPEQVALFFEGEQLTYLEMNERANSLARVLQVHGVGPDKLVGLMVQRSAEMIIGLLAVLKAGGAYVPIDPEYPSARIEYMLNDSEAAVLLTSRDLVGEHHYSANTLFIEDEEVYQGEKTNLEATAQPEHLAYVIYTSGSTGNPKGVMLQHRSVLNFITGMREVIDFAADKTILSLTTISFDIFVLETILPLLGGMTVILGDHRHQVNPQALGELITAHHIDMLQMTPSRLQMLLGHEEGSRALQGVQEIMVGGEALPPKLLEALQKLNGPRIYNMYGPTETTVWSAVQELTQAKQIDIGRPIANTQIYVINAKGELQPIGVPGELCIAGEGLARGYWNRAELTADKFVDNPFSTGTRMYKTGDLARWKADGNLEFIGRIDHQVKIRGYRIELSEVESKLLQVDFVREVTVIAQADETGQKQMVAYYVAGQEIGASELRSELGRELPSYMVPSYFIQLEQMPLS</sequence>
<dbReference type="InterPro" id="IPR023213">
    <property type="entry name" value="CAT-like_dom_sf"/>
</dbReference>
<dbReference type="InterPro" id="IPR020806">
    <property type="entry name" value="PKS_PP-bd"/>
</dbReference>
<dbReference type="FunFam" id="3.30.300.30:FF:000010">
    <property type="entry name" value="Enterobactin synthetase component F"/>
    <property type="match status" value="1"/>
</dbReference>
<comment type="similarity">
    <text evidence="2">Belongs to the ATP-dependent AMP-binding enzyme family.</text>
</comment>
<dbReference type="SMART" id="SM00825">
    <property type="entry name" value="PKS_KS"/>
    <property type="match status" value="1"/>
</dbReference>
<dbReference type="FunFam" id="2.30.38.10:FF:000001">
    <property type="entry name" value="Non-ribosomal peptide synthetase PvdI"/>
    <property type="match status" value="2"/>
</dbReference>
<dbReference type="Gene3D" id="3.30.559.10">
    <property type="entry name" value="Chloramphenicol acetyltransferase-like domain"/>
    <property type="match status" value="4"/>
</dbReference>
<feature type="domain" description="Carrier" evidence="12">
    <location>
        <begin position="2623"/>
        <end position="2698"/>
    </location>
</feature>
<feature type="region of interest" description="Disordered" evidence="11">
    <location>
        <begin position="1384"/>
        <end position="1409"/>
    </location>
</feature>
<evidence type="ECO:0000256" key="3">
    <source>
        <dbReference type="ARBA" id="ARBA00022450"/>
    </source>
</evidence>
<feature type="domain" description="Carrier" evidence="12">
    <location>
        <begin position="580"/>
        <end position="655"/>
    </location>
</feature>
<dbReference type="SUPFAM" id="SSF53901">
    <property type="entry name" value="Thiolase-like"/>
    <property type="match status" value="1"/>
</dbReference>
<dbReference type="InterPro" id="IPR042099">
    <property type="entry name" value="ANL_N_sf"/>
</dbReference>
<feature type="domain" description="Ketosynthase family 3 (KS3)" evidence="13">
    <location>
        <begin position="674"/>
        <end position="1097"/>
    </location>
</feature>
<dbReference type="Pfam" id="PF00668">
    <property type="entry name" value="Condensation"/>
    <property type="match status" value="4"/>
</dbReference>
<dbReference type="GO" id="GO:0044550">
    <property type="term" value="P:secondary metabolite biosynthetic process"/>
    <property type="evidence" value="ECO:0007669"/>
    <property type="project" value="UniProtKB-ARBA"/>
</dbReference>
<dbReference type="Proteomes" id="UP001229409">
    <property type="component" value="Unassembled WGS sequence"/>
</dbReference>
<dbReference type="Pfam" id="PF00202">
    <property type="entry name" value="Aminotran_3"/>
    <property type="match status" value="1"/>
</dbReference>
<dbReference type="InterPro" id="IPR045851">
    <property type="entry name" value="AMP-bd_C_sf"/>
</dbReference>
<dbReference type="NCBIfam" id="NF003417">
    <property type="entry name" value="PRK04813.1"/>
    <property type="match status" value="5"/>
</dbReference>
<dbReference type="Pfam" id="PF13193">
    <property type="entry name" value="AMP-binding_C"/>
    <property type="match status" value="2"/>
</dbReference>
<dbReference type="InterPro" id="IPR020841">
    <property type="entry name" value="PKS_Beta-ketoAc_synthase_dom"/>
</dbReference>
<dbReference type="GO" id="GO:0005829">
    <property type="term" value="C:cytosol"/>
    <property type="evidence" value="ECO:0007669"/>
    <property type="project" value="TreeGrafter"/>
</dbReference>
<dbReference type="Gene3D" id="2.30.38.10">
    <property type="entry name" value="Luciferase, Domain 3"/>
    <property type="match status" value="2"/>
</dbReference>
<evidence type="ECO:0000256" key="10">
    <source>
        <dbReference type="ARBA" id="ARBA00023268"/>
    </source>
</evidence>
<feature type="region of interest" description="Disordered" evidence="11">
    <location>
        <begin position="1972"/>
        <end position="1992"/>
    </location>
</feature>
<dbReference type="FunFam" id="3.40.50.980:FF:000001">
    <property type="entry name" value="Non-ribosomal peptide synthetase"/>
    <property type="match status" value="2"/>
</dbReference>
<dbReference type="GO" id="GO:0043041">
    <property type="term" value="P:amino acid activation for nonribosomal peptide biosynthetic process"/>
    <property type="evidence" value="ECO:0007669"/>
    <property type="project" value="TreeGrafter"/>
</dbReference>
<dbReference type="InterPro" id="IPR015422">
    <property type="entry name" value="PyrdxlP-dep_Trfase_small"/>
</dbReference>
<dbReference type="Gene3D" id="3.30.300.30">
    <property type="match status" value="4"/>
</dbReference>
<dbReference type="InterPro" id="IPR036736">
    <property type="entry name" value="ACP-like_sf"/>
</dbReference>
<organism evidence="14 15">
    <name type="scientific">Paenibacillus polymyxa</name>
    <name type="common">Bacillus polymyxa</name>
    <dbReference type="NCBI Taxonomy" id="1406"/>
    <lineage>
        <taxon>Bacteria</taxon>
        <taxon>Bacillati</taxon>
        <taxon>Bacillota</taxon>
        <taxon>Bacilli</taxon>
        <taxon>Bacillales</taxon>
        <taxon>Paenibacillaceae</taxon>
        <taxon>Paenibacillus</taxon>
    </lineage>
</organism>
<proteinExistence type="inferred from homology"/>
<dbReference type="InterPro" id="IPR001242">
    <property type="entry name" value="Condensation_dom"/>
</dbReference>
<dbReference type="Gene3D" id="3.40.640.10">
    <property type="entry name" value="Type I PLP-dependent aspartate aminotransferase-like (Major domain)"/>
    <property type="match status" value="1"/>
</dbReference>
<feature type="compositionally biased region" description="Polar residues" evidence="11">
    <location>
        <begin position="1384"/>
        <end position="1408"/>
    </location>
</feature>
<dbReference type="CDD" id="cd00610">
    <property type="entry name" value="OAT_like"/>
    <property type="match status" value="1"/>
</dbReference>
<dbReference type="FunFam" id="3.30.559.30:FF:000001">
    <property type="entry name" value="Non-ribosomal peptide synthetase"/>
    <property type="match status" value="1"/>
</dbReference>
<dbReference type="InterPro" id="IPR018201">
    <property type="entry name" value="Ketoacyl_synth_AS"/>
</dbReference>
<dbReference type="NCBIfam" id="TIGR01733">
    <property type="entry name" value="AA-adenyl-dom"/>
    <property type="match status" value="2"/>
</dbReference>
<dbReference type="InterPro" id="IPR020845">
    <property type="entry name" value="AMP-binding_CS"/>
</dbReference>
<dbReference type="InterPro" id="IPR015421">
    <property type="entry name" value="PyrdxlP-dep_Trfase_major"/>
</dbReference>
<reference evidence="14" key="1">
    <citation type="submission" date="2023-04" db="EMBL/GenBank/DDBJ databases">
        <title>Uncovering the Secrets of Slow-Growing Bacteria in Tropical Savanna Soil through Cultivation and Genomic Analysis.</title>
        <authorList>
            <person name="Goncalves O.S."/>
            <person name="Santana M.F."/>
        </authorList>
    </citation>
    <scope>NUCLEOTIDE SEQUENCE</scope>
    <source>
        <strain evidence="14">ANTI</strain>
    </source>
</reference>
<dbReference type="PROSITE" id="PS50075">
    <property type="entry name" value="CARRIER"/>
    <property type="match status" value="4"/>
</dbReference>
<dbReference type="GO" id="GO:0016874">
    <property type="term" value="F:ligase activity"/>
    <property type="evidence" value="ECO:0007669"/>
    <property type="project" value="UniProtKB-KW"/>
</dbReference>
<dbReference type="SMART" id="SM01294">
    <property type="entry name" value="PKS_PP_betabranch"/>
    <property type="match status" value="1"/>
</dbReference>
<dbReference type="Gene3D" id="3.40.50.980">
    <property type="match status" value="4"/>
</dbReference>
<dbReference type="InterPro" id="IPR014030">
    <property type="entry name" value="Ketoacyl_synth_N"/>
</dbReference>
<dbReference type="GO" id="GO:0004315">
    <property type="term" value="F:3-oxoacyl-[acyl-carrier-protein] synthase activity"/>
    <property type="evidence" value="ECO:0007669"/>
    <property type="project" value="InterPro"/>
</dbReference>
<dbReference type="Gene3D" id="3.40.50.12780">
    <property type="entry name" value="N-terminal domain of ligase-like"/>
    <property type="match status" value="1"/>
</dbReference>
<evidence type="ECO:0000256" key="2">
    <source>
        <dbReference type="ARBA" id="ARBA00006432"/>
    </source>
</evidence>
<dbReference type="CDD" id="cd00833">
    <property type="entry name" value="PKS"/>
    <property type="match status" value="1"/>
</dbReference>
<dbReference type="GO" id="GO:0008483">
    <property type="term" value="F:transaminase activity"/>
    <property type="evidence" value="ECO:0007669"/>
    <property type="project" value="InterPro"/>
</dbReference>
<dbReference type="Pfam" id="PF22621">
    <property type="entry name" value="CurL-like_PKS_C"/>
    <property type="match status" value="1"/>
</dbReference>
<feature type="domain" description="Carrier" evidence="12">
    <location>
        <begin position="3659"/>
        <end position="3734"/>
    </location>
</feature>
<evidence type="ECO:0000313" key="14">
    <source>
        <dbReference type="EMBL" id="MDH2334178.1"/>
    </source>
</evidence>
<keyword evidence="3" id="KW-0596">Phosphopantetheine</keyword>
<protein>
    <submittedName>
        <fullName evidence="14">Amino acid adenylation domain-containing protein</fullName>
    </submittedName>
</protein>
<evidence type="ECO:0000259" key="13">
    <source>
        <dbReference type="PROSITE" id="PS52004"/>
    </source>
</evidence>
<keyword evidence="10" id="KW-0511">Multifunctional enzyme</keyword>
<keyword evidence="9" id="KW-0045">Antibiotic biosynthesis</keyword>
<dbReference type="InterPro" id="IPR015424">
    <property type="entry name" value="PyrdxlP-dep_Trfase"/>
</dbReference>
<dbReference type="GO" id="GO:0031177">
    <property type="term" value="F:phosphopantetheine binding"/>
    <property type="evidence" value="ECO:0007669"/>
    <property type="project" value="InterPro"/>
</dbReference>
<dbReference type="Gene3D" id="3.90.1150.10">
    <property type="entry name" value="Aspartate Aminotransferase, domain 1"/>
    <property type="match status" value="1"/>
</dbReference>
<dbReference type="GO" id="GO:0006633">
    <property type="term" value="P:fatty acid biosynthetic process"/>
    <property type="evidence" value="ECO:0007669"/>
    <property type="project" value="InterPro"/>
</dbReference>
<feature type="domain" description="Carrier" evidence="12">
    <location>
        <begin position="1298"/>
        <end position="1376"/>
    </location>
</feature>
<dbReference type="PANTHER" id="PTHR45527:SF1">
    <property type="entry name" value="FATTY ACID SYNTHASE"/>
    <property type="match status" value="1"/>
</dbReference>
<dbReference type="GO" id="GO:0030170">
    <property type="term" value="F:pyridoxal phosphate binding"/>
    <property type="evidence" value="ECO:0007669"/>
    <property type="project" value="InterPro"/>
</dbReference>
<dbReference type="CDD" id="cd19531">
    <property type="entry name" value="LCL_NRPS-like"/>
    <property type="match status" value="3"/>
</dbReference>
<dbReference type="SUPFAM" id="SSF53383">
    <property type="entry name" value="PLP-dependent transferases"/>
    <property type="match status" value="1"/>
</dbReference>
<evidence type="ECO:0000256" key="11">
    <source>
        <dbReference type="SAM" id="MobiDB-lite"/>
    </source>
</evidence>
<evidence type="ECO:0000256" key="9">
    <source>
        <dbReference type="ARBA" id="ARBA00023194"/>
    </source>
</evidence>
<dbReference type="PROSITE" id="PS00455">
    <property type="entry name" value="AMP_BINDING"/>
    <property type="match status" value="3"/>
</dbReference>
<keyword evidence="7" id="KW-0677">Repeat</keyword>
<dbReference type="SUPFAM" id="SSF52777">
    <property type="entry name" value="CoA-dependent acyltransferases"/>
    <property type="match status" value="7"/>
</dbReference>
<dbReference type="Gene3D" id="3.40.47.10">
    <property type="match status" value="1"/>
</dbReference>
<evidence type="ECO:0000256" key="5">
    <source>
        <dbReference type="ARBA" id="ARBA00022598"/>
    </source>
</evidence>
<evidence type="ECO:0000256" key="1">
    <source>
        <dbReference type="ARBA" id="ARBA00001957"/>
    </source>
</evidence>
<dbReference type="GO" id="GO:0017000">
    <property type="term" value="P:antibiotic biosynthetic process"/>
    <property type="evidence" value="ECO:0007669"/>
    <property type="project" value="UniProtKB-KW"/>
</dbReference>
<dbReference type="SUPFAM" id="SSF47336">
    <property type="entry name" value="ACP-like"/>
    <property type="match status" value="4"/>
</dbReference>
<dbReference type="InterPro" id="IPR014031">
    <property type="entry name" value="Ketoacyl_synth_C"/>
</dbReference>
<keyword evidence="5" id="KW-0436">Ligase</keyword>
<keyword evidence="4" id="KW-0597">Phosphoprotein</keyword>
<evidence type="ECO:0000256" key="4">
    <source>
        <dbReference type="ARBA" id="ARBA00022553"/>
    </source>
</evidence>
<dbReference type="CDD" id="cd05930">
    <property type="entry name" value="A_NRPS"/>
    <property type="match status" value="1"/>
</dbReference>
<dbReference type="PANTHER" id="PTHR45527">
    <property type="entry name" value="NONRIBOSOMAL PEPTIDE SYNTHETASE"/>
    <property type="match status" value="1"/>
</dbReference>
<dbReference type="Pfam" id="PF00501">
    <property type="entry name" value="AMP-binding"/>
    <property type="match status" value="3"/>
</dbReference>
<evidence type="ECO:0000259" key="12">
    <source>
        <dbReference type="PROSITE" id="PS50075"/>
    </source>
</evidence>
<comment type="caution">
    <text evidence="14">The sequence shown here is derived from an EMBL/GenBank/DDBJ whole genome shotgun (WGS) entry which is preliminary data.</text>
</comment>
<dbReference type="InterPro" id="IPR010071">
    <property type="entry name" value="AA_adenyl_dom"/>
</dbReference>
<dbReference type="FunFam" id="3.40.50.12780:FF:000012">
    <property type="entry name" value="Non-ribosomal peptide synthetase"/>
    <property type="match status" value="2"/>
</dbReference>
<evidence type="ECO:0000313" key="15">
    <source>
        <dbReference type="Proteomes" id="UP001229409"/>
    </source>
</evidence>
<dbReference type="Gene3D" id="1.10.1200.10">
    <property type="entry name" value="ACP-like"/>
    <property type="match status" value="4"/>
</dbReference>
<name>A0AAP4A2Q3_PAEPO</name>
<dbReference type="PROSITE" id="PS00606">
    <property type="entry name" value="KS3_1"/>
    <property type="match status" value="1"/>
</dbReference>
<dbReference type="SMART" id="SM00823">
    <property type="entry name" value="PKS_PP"/>
    <property type="match status" value="4"/>
</dbReference>